<keyword evidence="3" id="KW-1185">Reference proteome</keyword>
<dbReference type="AlphaFoldDB" id="A0A2N3U9K6"/>
<feature type="signal peptide" evidence="1">
    <location>
        <begin position="1"/>
        <end position="22"/>
    </location>
</feature>
<reference evidence="2 3" key="1">
    <citation type="submission" date="2017-12" db="EMBL/GenBank/DDBJ databases">
        <title>Genomic Encyclopedia of Type Strains, Phase III (KMG-III): the genomes of soil and plant-associated and newly described type strains.</title>
        <authorList>
            <person name="Whitman W."/>
        </authorList>
    </citation>
    <scope>NUCLEOTIDE SEQUENCE [LARGE SCALE GENOMIC DNA]</scope>
    <source>
        <strain evidence="2 3">LP43</strain>
    </source>
</reference>
<dbReference type="Proteomes" id="UP000233782">
    <property type="component" value="Unassembled WGS sequence"/>
</dbReference>
<gene>
    <name evidence="2" type="ORF">BD749_3247</name>
</gene>
<sequence length="78" mass="8692">MKLRFYAALISAMMLFSFASQAEANSKPATYEKTTKTKEQAVSGKKAASYFSFKSSAYKKDGLVKRKRFKKGSCPGFD</sequence>
<protein>
    <submittedName>
        <fullName evidence="2">Uncharacterized protein</fullName>
    </submittedName>
</protein>
<accession>A0A2N3U9K6</accession>
<evidence type="ECO:0000256" key="1">
    <source>
        <dbReference type="SAM" id="SignalP"/>
    </source>
</evidence>
<name>A0A2N3U9K6_9BACT</name>
<proteinExistence type="predicted"/>
<organism evidence="2 3">
    <name type="scientific">Pontibacter ramchanderi</name>
    <dbReference type="NCBI Taxonomy" id="1179743"/>
    <lineage>
        <taxon>Bacteria</taxon>
        <taxon>Pseudomonadati</taxon>
        <taxon>Bacteroidota</taxon>
        <taxon>Cytophagia</taxon>
        <taxon>Cytophagales</taxon>
        <taxon>Hymenobacteraceae</taxon>
        <taxon>Pontibacter</taxon>
    </lineage>
</organism>
<comment type="caution">
    <text evidence="2">The sequence shown here is derived from an EMBL/GenBank/DDBJ whole genome shotgun (WGS) entry which is preliminary data.</text>
</comment>
<feature type="chain" id="PRO_5014697596" evidence="1">
    <location>
        <begin position="23"/>
        <end position="78"/>
    </location>
</feature>
<evidence type="ECO:0000313" key="2">
    <source>
        <dbReference type="EMBL" id="PKV63404.1"/>
    </source>
</evidence>
<dbReference type="OrthoDB" id="9889362at2"/>
<dbReference type="RefSeq" id="WP_101446162.1">
    <property type="nucleotide sequence ID" value="NZ_PJMU01000003.1"/>
</dbReference>
<evidence type="ECO:0000313" key="3">
    <source>
        <dbReference type="Proteomes" id="UP000233782"/>
    </source>
</evidence>
<dbReference type="EMBL" id="PJMU01000003">
    <property type="protein sequence ID" value="PKV63404.1"/>
    <property type="molecule type" value="Genomic_DNA"/>
</dbReference>
<keyword evidence="1" id="KW-0732">Signal</keyword>